<keyword evidence="8 10" id="KW-0131">Cell cycle</keyword>
<feature type="domain" description="Mur ligase central" evidence="13">
    <location>
        <begin position="111"/>
        <end position="299"/>
    </location>
</feature>
<evidence type="ECO:0000256" key="7">
    <source>
        <dbReference type="ARBA" id="ARBA00022984"/>
    </source>
</evidence>
<dbReference type="GO" id="GO:0005737">
    <property type="term" value="C:cytoplasm"/>
    <property type="evidence" value="ECO:0007669"/>
    <property type="project" value="UniProtKB-SubCell"/>
</dbReference>
<comment type="similarity">
    <text evidence="10">Belongs to the MurCDEF family. MurF subfamily.</text>
</comment>
<dbReference type="Proteomes" id="UP000199423">
    <property type="component" value="Unassembled WGS sequence"/>
</dbReference>
<keyword evidence="15" id="KW-1185">Reference proteome</keyword>
<proteinExistence type="inferred from homology"/>
<name>A0A1I7MU09_9HYPH</name>
<dbReference type="NCBIfam" id="TIGR01143">
    <property type="entry name" value="murF"/>
    <property type="match status" value="1"/>
</dbReference>
<evidence type="ECO:0000259" key="12">
    <source>
        <dbReference type="Pfam" id="PF02875"/>
    </source>
</evidence>
<evidence type="ECO:0000313" key="15">
    <source>
        <dbReference type="Proteomes" id="UP000199423"/>
    </source>
</evidence>
<dbReference type="HAMAP" id="MF_02019">
    <property type="entry name" value="MurF"/>
    <property type="match status" value="1"/>
</dbReference>
<keyword evidence="9 10" id="KW-0961">Cell wall biogenesis/degradation</keyword>
<dbReference type="PANTHER" id="PTHR43024:SF1">
    <property type="entry name" value="UDP-N-ACETYLMURAMOYL-TRIPEPTIDE--D-ALANYL-D-ALANINE LIGASE"/>
    <property type="match status" value="1"/>
</dbReference>
<dbReference type="OrthoDB" id="9801978at2"/>
<dbReference type="SUPFAM" id="SSF53244">
    <property type="entry name" value="MurD-like peptide ligases, peptide-binding domain"/>
    <property type="match status" value="1"/>
</dbReference>
<dbReference type="GO" id="GO:0071555">
    <property type="term" value="P:cell wall organization"/>
    <property type="evidence" value="ECO:0007669"/>
    <property type="project" value="UniProtKB-KW"/>
</dbReference>
<dbReference type="EC" id="6.3.2.10" evidence="10 11"/>
<dbReference type="UniPathway" id="UPA00219"/>
<keyword evidence="7 10" id="KW-0573">Peptidoglycan synthesis</keyword>
<dbReference type="GO" id="GO:0005524">
    <property type="term" value="F:ATP binding"/>
    <property type="evidence" value="ECO:0007669"/>
    <property type="project" value="UniProtKB-UniRule"/>
</dbReference>
<keyword evidence="6 10" id="KW-0133">Cell shape</keyword>
<evidence type="ECO:0000256" key="6">
    <source>
        <dbReference type="ARBA" id="ARBA00022960"/>
    </source>
</evidence>
<evidence type="ECO:0000256" key="3">
    <source>
        <dbReference type="ARBA" id="ARBA00022618"/>
    </source>
</evidence>
<dbReference type="GO" id="GO:0008766">
    <property type="term" value="F:UDP-N-acetylmuramoylalanyl-D-glutamyl-2,6-diaminopimelate-D-alanyl-D-alanine ligase activity"/>
    <property type="evidence" value="ECO:0007669"/>
    <property type="project" value="RHEA"/>
</dbReference>
<accession>A0A1I7MU09</accession>
<dbReference type="GO" id="GO:0009252">
    <property type="term" value="P:peptidoglycan biosynthetic process"/>
    <property type="evidence" value="ECO:0007669"/>
    <property type="project" value="UniProtKB-UniRule"/>
</dbReference>
<dbReference type="STRING" id="51670.SAMN04488557_0225"/>
<reference evidence="15" key="1">
    <citation type="submission" date="2016-10" db="EMBL/GenBank/DDBJ databases">
        <authorList>
            <person name="Varghese N."/>
            <person name="Submissions S."/>
        </authorList>
    </citation>
    <scope>NUCLEOTIDE SEQUENCE [LARGE SCALE GENOMIC DNA]</scope>
    <source>
        <strain evidence="15">DSM 1565</strain>
    </source>
</reference>
<dbReference type="Gene3D" id="3.40.1390.10">
    <property type="entry name" value="MurE/MurF, N-terminal domain"/>
    <property type="match status" value="1"/>
</dbReference>
<dbReference type="NCBIfam" id="NF010693">
    <property type="entry name" value="PRK14093.1"/>
    <property type="match status" value="1"/>
</dbReference>
<comment type="function">
    <text evidence="10 11">Involved in cell wall formation. Catalyzes the final step in the synthesis of UDP-N-acetylmuramoyl-pentapeptide, the precursor of murein.</text>
</comment>
<feature type="domain" description="Mur ligase C-terminal" evidence="12">
    <location>
        <begin position="336"/>
        <end position="449"/>
    </location>
</feature>
<dbReference type="InterPro" id="IPR035911">
    <property type="entry name" value="MurE/MurF_N"/>
</dbReference>
<evidence type="ECO:0000256" key="8">
    <source>
        <dbReference type="ARBA" id="ARBA00023306"/>
    </source>
</evidence>
<dbReference type="InterPro" id="IPR004101">
    <property type="entry name" value="Mur_ligase_C"/>
</dbReference>
<dbReference type="RefSeq" id="WP_092866070.1">
    <property type="nucleotide sequence ID" value="NZ_FPCH01000001.1"/>
</dbReference>
<dbReference type="InterPro" id="IPR036565">
    <property type="entry name" value="Mur-like_cat_sf"/>
</dbReference>
<dbReference type="Pfam" id="PF08245">
    <property type="entry name" value="Mur_ligase_M"/>
    <property type="match status" value="1"/>
</dbReference>
<dbReference type="PANTHER" id="PTHR43024">
    <property type="entry name" value="UDP-N-ACETYLMURAMOYL-TRIPEPTIDE--D-ALANYL-D-ALANINE LIGASE"/>
    <property type="match status" value="1"/>
</dbReference>
<dbReference type="SUPFAM" id="SSF53623">
    <property type="entry name" value="MurD-like peptide ligases, catalytic domain"/>
    <property type="match status" value="1"/>
</dbReference>
<dbReference type="GO" id="GO:0008360">
    <property type="term" value="P:regulation of cell shape"/>
    <property type="evidence" value="ECO:0007669"/>
    <property type="project" value="UniProtKB-KW"/>
</dbReference>
<evidence type="ECO:0000256" key="4">
    <source>
        <dbReference type="ARBA" id="ARBA00022741"/>
    </source>
</evidence>
<dbReference type="InterPro" id="IPR005863">
    <property type="entry name" value="UDP-N-AcMur_synth"/>
</dbReference>
<evidence type="ECO:0000256" key="2">
    <source>
        <dbReference type="ARBA" id="ARBA00022598"/>
    </source>
</evidence>
<dbReference type="InterPro" id="IPR051046">
    <property type="entry name" value="MurCDEF_CellWall_CoF430Synth"/>
</dbReference>
<protein>
    <recommendedName>
        <fullName evidence="10 11">UDP-N-acetylmuramoyl-tripeptide--D-alanyl-D-alanine ligase</fullName>
        <ecNumber evidence="10 11">6.3.2.10</ecNumber>
    </recommendedName>
    <alternativeName>
        <fullName evidence="10">D-alanyl-D-alanine-adding enzyme</fullName>
    </alternativeName>
</protein>
<dbReference type="Gene3D" id="3.40.1190.10">
    <property type="entry name" value="Mur-like, catalytic domain"/>
    <property type="match status" value="1"/>
</dbReference>
<keyword evidence="4 10" id="KW-0547">Nucleotide-binding</keyword>
<evidence type="ECO:0000313" key="14">
    <source>
        <dbReference type="EMBL" id="SFV25880.1"/>
    </source>
</evidence>
<dbReference type="EMBL" id="FPCH01000001">
    <property type="protein sequence ID" value="SFV25880.1"/>
    <property type="molecule type" value="Genomic_DNA"/>
</dbReference>
<dbReference type="InterPro" id="IPR036615">
    <property type="entry name" value="Mur_ligase_C_dom_sf"/>
</dbReference>
<evidence type="ECO:0000259" key="13">
    <source>
        <dbReference type="Pfam" id="PF08245"/>
    </source>
</evidence>
<dbReference type="SUPFAM" id="SSF63418">
    <property type="entry name" value="MurE/MurF N-terminal domain"/>
    <property type="match status" value="1"/>
</dbReference>
<comment type="subcellular location">
    <subcellularLocation>
        <location evidence="10 11">Cytoplasm</location>
    </subcellularLocation>
</comment>
<keyword evidence="5 10" id="KW-0067">ATP-binding</keyword>
<evidence type="ECO:0000256" key="9">
    <source>
        <dbReference type="ARBA" id="ARBA00023316"/>
    </source>
</evidence>
<comment type="caution">
    <text evidence="10">Lacks conserved residue(s) required for the propagation of feature annotation.</text>
</comment>
<gene>
    <name evidence="10" type="primary">murF</name>
    <name evidence="14" type="ORF">SAMN04488557_0225</name>
</gene>
<keyword evidence="2 10" id="KW-0436">Ligase</keyword>
<dbReference type="GO" id="GO:0047480">
    <property type="term" value="F:UDP-N-acetylmuramoyl-tripeptide-D-alanyl-D-alanine ligase activity"/>
    <property type="evidence" value="ECO:0007669"/>
    <property type="project" value="UniProtKB-UniRule"/>
</dbReference>
<evidence type="ECO:0000256" key="1">
    <source>
        <dbReference type="ARBA" id="ARBA00022490"/>
    </source>
</evidence>
<evidence type="ECO:0000256" key="10">
    <source>
        <dbReference type="HAMAP-Rule" id="MF_02019"/>
    </source>
</evidence>
<comment type="pathway">
    <text evidence="10 11">Cell wall biogenesis; peptidoglycan biosynthesis.</text>
</comment>
<dbReference type="InterPro" id="IPR013221">
    <property type="entry name" value="Mur_ligase_cen"/>
</dbReference>
<dbReference type="AlphaFoldDB" id="A0A1I7MU09"/>
<comment type="catalytic activity">
    <reaction evidence="10 11">
        <text>D-alanyl-D-alanine + UDP-N-acetyl-alpha-D-muramoyl-L-alanyl-gamma-D-glutamyl-meso-2,6-diaminopimelate + ATP = UDP-N-acetyl-alpha-D-muramoyl-L-alanyl-gamma-D-glutamyl-meso-2,6-diaminopimeloyl-D-alanyl-D-alanine + ADP + phosphate + H(+)</text>
        <dbReference type="Rhea" id="RHEA:28374"/>
        <dbReference type="ChEBI" id="CHEBI:15378"/>
        <dbReference type="ChEBI" id="CHEBI:30616"/>
        <dbReference type="ChEBI" id="CHEBI:43474"/>
        <dbReference type="ChEBI" id="CHEBI:57822"/>
        <dbReference type="ChEBI" id="CHEBI:61386"/>
        <dbReference type="ChEBI" id="CHEBI:83905"/>
        <dbReference type="ChEBI" id="CHEBI:456216"/>
        <dbReference type="EC" id="6.3.2.10"/>
    </reaction>
</comment>
<sequence length="472" mass="48753">MQPLWSSSELSAALGVDAEGGSGAPITDVSIDTRTLRPGDLFVALKDQRDGHEFVAAAFKGGAAAALVSEGYSRQPGDGALFRVADTLGGLEALGIAARTRLGPDARIVGVTGSAGKTGTKEMLRACLSRLGATHASEKSYNNHWGVPLTLARMPRETKFGVFEIGMNHADEIRPLTKMVRPDAAIITTVEAVHLEHFPSVEAIADAKGEIFEGLARGGAAIIKFDNPYAGRLKATAERLGARPITFGFDAGSDVQGSNFVATDTGSDMTVVLGGSSYPVHLAMPGRHIAENALAVAAALHSIGVDVRKALEALADLEPPGGRGARSTLYIGAGEALLIDESYNANPASMKAALATLAGVPRAKYSRRIAVLGDMLELGTEAAALHTGLKGAVDEADVDLVFACGPHMKGLYDALPAAKKGGYALTSQSIGTVLAENLRPGDVVMVKASNGTRLGPVVAALKTQFGKDGPAV</sequence>
<evidence type="ECO:0000256" key="11">
    <source>
        <dbReference type="RuleBase" id="RU004136"/>
    </source>
</evidence>
<dbReference type="Pfam" id="PF02875">
    <property type="entry name" value="Mur_ligase_C"/>
    <property type="match status" value="1"/>
</dbReference>
<dbReference type="Gene3D" id="3.90.190.20">
    <property type="entry name" value="Mur ligase, C-terminal domain"/>
    <property type="match status" value="1"/>
</dbReference>
<organism evidence="14 15">
    <name type="scientific">Hyphomicrobium facile</name>
    <dbReference type="NCBI Taxonomy" id="51670"/>
    <lineage>
        <taxon>Bacteria</taxon>
        <taxon>Pseudomonadati</taxon>
        <taxon>Pseudomonadota</taxon>
        <taxon>Alphaproteobacteria</taxon>
        <taxon>Hyphomicrobiales</taxon>
        <taxon>Hyphomicrobiaceae</taxon>
        <taxon>Hyphomicrobium</taxon>
    </lineage>
</organism>
<evidence type="ECO:0000256" key="5">
    <source>
        <dbReference type="ARBA" id="ARBA00022840"/>
    </source>
</evidence>
<keyword evidence="1 10" id="KW-0963">Cytoplasm</keyword>
<dbReference type="GO" id="GO:0051301">
    <property type="term" value="P:cell division"/>
    <property type="evidence" value="ECO:0007669"/>
    <property type="project" value="UniProtKB-KW"/>
</dbReference>
<keyword evidence="3 10" id="KW-0132">Cell division</keyword>